<sequence length="141" mass="14703">MYTLAVAAIIGAVLGLFVRPRLLGILVTVLLAVCIEGGVLLLIGMLEDQPNRELLIGRLQAVFGEGVAGAAGPVAAAFIGAVLAALMGKFSEPEGTPGLVTADQLRRKAGKNGRYSRVEGMVVEREVHARAESRIDSILGL</sequence>
<name>A0A0P0P2N4_9CAUL</name>
<accession>A0A0P0P2N4</accession>
<dbReference type="AlphaFoldDB" id="A0A0P0P2N4"/>
<reference evidence="2 3" key="1">
    <citation type="submission" date="2015-10" db="EMBL/GenBank/DDBJ databases">
        <title>Conservation of the essential genome among Caulobacter and Brevundimonas species.</title>
        <authorList>
            <person name="Scott D."/>
            <person name="Ely B."/>
        </authorList>
    </citation>
    <scope>NUCLEOTIDE SEQUENCE [LARGE SCALE GENOMIC DNA]</scope>
    <source>
        <strain evidence="2 3">CB4</strain>
    </source>
</reference>
<dbReference type="KEGG" id="chq:AQ619_16160"/>
<dbReference type="EMBL" id="CP013002">
    <property type="protein sequence ID" value="ALL14772.1"/>
    <property type="molecule type" value="Genomic_DNA"/>
</dbReference>
<organism evidence="2 3">
    <name type="scientific">Caulobacter henricii</name>
    <dbReference type="NCBI Taxonomy" id="69395"/>
    <lineage>
        <taxon>Bacteria</taxon>
        <taxon>Pseudomonadati</taxon>
        <taxon>Pseudomonadota</taxon>
        <taxon>Alphaproteobacteria</taxon>
        <taxon>Caulobacterales</taxon>
        <taxon>Caulobacteraceae</taxon>
        <taxon>Caulobacter</taxon>
    </lineage>
</organism>
<keyword evidence="1" id="KW-0812">Transmembrane</keyword>
<protein>
    <submittedName>
        <fullName evidence="2">Uncharacterized protein</fullName>
    </submittedName>
</protein>
<feature type="transmembrane region" description="Helical" evidence="1">
    <location>
        <begin position="25"/>
        <end position="46"/>
    </location>
</feature>
<dbReference type="OrthoDB" id="7190406at2"/>
<evidence type="ECO:0000313" key="3">
    <source>
        <dbReference type="Proteomes" id="UP000056905"/>
    </source>
</evidence>
<dbReference type="RefSeq" id="WP_062150033.1">
    <property type="nucleotide sequence ID" value="NZ_CP013002.1"/>
</dbReference>
<keyword evidence="1" id="KW-1133">Transmembrane helix</keyword>
<evidence type="ECO:0000256" key="1">
    <source>
        <dbReference type="SAM" id="Phobius"/>
    </source>
</evidence>
<dbReference type="STRING" id="69395.AQ619_16160"/>
<gene>
    <name evidence="2" type="ORF">AQ619_16160</name>
</gene>
<evidence type="ECO:0000313" key="2">
    <source>
        <dbReference type="EMBL" id="ALL14772.1"/>
    </source>
</evidence>
<keyword evidence="3" id="KW-1185">Reference proteome</keyword>
<dbReference type="Proteomes" id="UP000056905">
    <property type="component" value="Chromosome"/>
</dbReference>
<proteinExistence type="predicted"/>
<feature type="transmembrane region" description="Helical" evidence="1">
    <location>
        <begin position="67"/>
        <end position="87"/>
    </location>
</feature>
<keyword evidence="1" id="KW-0472">Membrane</keyword>